<reference evidence="3 4" key="1">
    <citation type="submission" date="2016-10" db="EMBL/GenBank/DDBJ databases">
        <title>Genome sequence of the basidiomycete white-rot fungus Trametes pubescens.</title>
        <authorList>
            <person name="Makela M.R."/>
            <person name="Granchi Z."/>
            <person name="Peng M."/>
            <person name="De Vries R.P."/>
            <person name="Grigoriev I."/>
            <person name="Riley R."/>
            <person name="Hilden K."/>
        </authorList>
    </citation>
    <scope>NUCLEOTIDE SEQUENCE [LARGE SCALE GENOMIC DNA]</scope>
    <source>
        <strain evidence="3 4">FBCC735</strain>
    </source>
</reference>
<proteinExistence type="predicted"/>
<dbReference type="EMBL" id="MNAD01001097">
    <property type="protein sequence ID" value="OJT07926.1"/>
    <property type="molecule type" value="Genomic_DNA"/>
</dbReference>
<evidence type="ECO:0000313" key="3">
    <source>
        <dbReference type="EMBL" id="OJT07926.1"/>
    </source>
</evidence>
<evidence type="ECO:0000256" key="1">
    <source>
        <dbReference type="SAM" id="MobiDB-lite"/>
    </source>
</evidence>
<evidence type="ECO:0000256" key="2">
    <source>
        <dbReference type="SAM" id="SignalP"/>
    </source>
</evidence>
<dbReference type="Proteomes" id="UP000184267">
    <property type="component" value="Unassembled WGS sequence"/>
</dbReference>
<sequence>MPLPWFAQLKSFIRRVLGLPMPSLFDDVFDARVSNSPLGVNPALMLYIKARASRISNPDGTLSDPPSPRIRTVRLKKCLPTLAEHEFILVEVVSGNRPLANDVVIGQLKVERAYDPINGNAFLAALVDSSCASTTSSTSGTFPLPSKFRKAPIPARDTITFDPKNTHADTTVFSYTFDEASAPSLLDLLVAADTLNIHSPHYILFQRQCYWFGGMLLRILLGNIDTDPLVQPGLAEDTLFSPAFDPSETDPKPDEPPEPIRAGLAGTFKKLFKIVTNQSIDSLYNGEIKQVYQSRQGEVAELLKKPELIARQVAAIREALEARARKAEEALEEASQEVARKTQEAARQAEEATRAHEEATRAREEATRAREEAARQAEEATRAREEAARACEEMARMREEIARLKVTGTERHGPPPHAQ</sequence>
<dbReference type="AlphaFoldDB" id="A0A1M2VK36"/>
<accession>A0A1M2VK36</accession>
<organism evidence="3 4">
    <name type="scientific">Trametes pubescens</name>
    <name type="common">White-rot fungus</name>
    <dbReference type="NCBI Taxonomy" id="154538"/>
    <lineage>
        <taxon>Eukaryota</taxon>
        <taxon>Fungi</taxon>
        <taxon>Dikarya</taxon>
        <taxon>Basidiomycota</taxon>
        <taxon>Agaricomycotina</taxon>
        <taxon>Agaricomycetes</taxon>
        <taxon>Polyporales</taxon>
        <taxon>Polyporaceae</taxon>
        <taxon>Trametes</taxon>
    </lineage>
</organism>
<dbReference type="OrthoDB" id="2802553at2759"/>
<dbReference type="STRING" id="154538.A0A1M2VK36"/>
<dbReference type="OMA" id="CEEMARM"/>
<keyword evidence="2" id="KW-0732">Signal</keyword>
<feature type="region of interest" description="Disordered" evidence="1">
    <location>
        <begin position="341"/>
        <end position="391"/>
    </location>
</feature>
<feature type="signal peptide" evidence="2">
    <location>
        <begin position="1"/>
        <end position="18"/>
    </location>
</feature>
<keyword evidence="4" id="KW-1185">Reference proteome</keyword>
<comment type="caution">
    <text evidence="3">The sequence shown here is derived from an EMBL/GenBank/DDBJ whole genome shotgun (WGS) entry which is preliminary data.</text>
</comment>
<gene>
    <name evidence="3" type="ORF">TRAPUB_1137</name>
</gene>
<name>A0A1M2VK36_TRAPU</name>
<protein>
    <submittedName>
        <fullName evidence="3">Uncharacterized protein</fullName>
    </submittedName>
</protein>
<feature type="chain" id="PRO_5013335978" evidence="2">
    <location>
        <begin position="19"/>
        <end position="419"/>
    </location>
</feature>
<evidence type="ECO:0000313" key="4">
    <source>
        <dbReference type="Proteomes" id="UP000184267"/>
    </source>
</evidence>